<gene>
    <name evidence="1" type="ordered locus">Marme_3281</name>
</gene>
<dbReference type="SUPFAM" id="SSF53448">
    <property type="entry name" value="Nucleotide-diphospho-sugar transferases"/>
    <property type="match status" value="1"/>
</dbReference>
<dbReference type="KEGG" id="mme:Marme_3281"/>
<dbReference type="EMBL" id="CP002583">
    <property type="protein sequence ID" value="ADZ92497.1"/>
    <property type="molecule type" value="Genomic_DNA"/>
</dbReference>
<dbReference type="AlphaFoldDB" id="F2K456"/>
<dbReference type="Gene3D" id="3.90.550.10">
    <property type="entry name" value="Spore Coat Polysaccharide Biosynthesis Protein SpsA, Chain A"/>
    <property type="match status" value="1"/>
</dbReference>
<dbReference type="eggNOG" id="COG1442">
    <property type="taxonomic scope" value="Bacteria"/>
</dbReference>
<dbReference type="OrthoDB" id="6296156at2"/>
<evidence type="ECO:0000313" key="2">
    <source>
        <dbReference type="Proteomes" id="UP000001062"/>
    </source>
</evidence>
<proteinExistence type="predicted"/>
<evidence type="ECO:0000313" key="1">
    <source>
        <dbReference type="EMBL" id="ADZ92497.1"/>
    </source>
</evidence>
<dbReference type="InterPro" id="IPR029044">
    <property type="entry name" value="Nucleotide-diphossugar_trans"/>
</dbReference>
<sequence>MLDTAFVYILYGTNQKYYREALISICSVLDKMKSSNIIILSELVDFFPPHPRLTIVPLDLSMKSKWMESSDYHFKLKLAGLRYILENHAKKIIFLDSDTIIKKDISSYFNHITESSFLMHKFEGKLSKQRHSRHYSQIFNKQFEHKDYGQILCTKNCSMYNSGVIGICNKSLTLLNTALWLMEQIVPLISTHTAEQFSLGKTLSEKGEIITLGDNSVFHYWHKGPKNYIHDQSNELLEKKSKEALLDSPEMANQIKTKRHISRWVQDKIL</sequence>
<name>F2K456_MARM1</name>
<dbReference type="RefSeq" id="WP_013662399.1">
    <property type="nucleotide sequence ID" value="NC_015276.1"/>
</dbReference>
<reference evidence="1 2" key="1">
    <citation type="journal article" date="2012" name="Stand. Genomic Sci.">
        <title>Complete genome sequence of the melanogenic marine bacterium Marinomonas mediterranea type strain (MMB-1(T)).</title>
        <authorList>
            <person name="Lucas-Elio P."/>
            <person name="Goodwin L."/>
            <person name="Woyke T."/>
            <person name="Pitluck S."/>
            <person name="Nolan M."/>
            <person name="Kyrpides N.C."/>
            <person name="Detter J.C."/>
            <person name="Copeland A."/>
            <person name="Teshima H."/>
            <person name="Bruce D."/>
            <person name="Detter C."/>
            <person name="Tapia R."/>
            <person name="Han S."/>
            <person name="Land M.L."/>
            <person name="Ivanova N."/>
            <person name="Mikhailova N."/>
            <person name="Johnston A.W."/>
            <person name="Sanchez-Amat A."/>
        </authorList>
    </citation>
    <scope>NUCLEOTIDE SEQUENCE [LARGE SCALE GENOMIC DNA]</scope>
    <source>
        <strain evidence="2">ATCC 700492 / JCM 21426 / NBRC 103028 / MMB-1</strain>
    </source>
</reference>
<organism evidence="1 2">
    <name type="scientific">Marinomonas mediterranea (strain ATCC 700492 / JCM 21426 / NBRC 103028 / MMB-1)</name>
    <dbReference type="NCBI Taxonomy" id="717774"/>
    <lineage>
        <taxon>Bacteria</taxon>
        <taxon>Pseudomonadati</taxon>
        <taxon>Pseudomonadota</taxon>
        <taxon>Gammaproteobacteria</taxon>
        <taxon>Oceanospirillales</taxon>
        <taxon>Oceanospirillaceae</taxon>
        <taxon>Marinomonas</taxon>
    </lineage>
</organism>
<dbReference type="STRING" id="717774.Marme_3281"/>
<dbReference type="HOGENOM" id="CLU_1029751_0_0_6"/>
<dbReference type="Proteomes" id="UP000001062">
    <property type="component" value="Chromosome"/>
</dbReference>
<accession>F2K456</accession>
<evidence type="ECO:0008006" key="3">
    <source>
        <dbReference type="Google" id="ProtNLM"/>
    </source>
</evidence>
<keyword evidence="2" id="KW-1185">Reference proteome</keyword>
<protein>
    <recommendedName>
        <fullName evidence="3">Glycosyl transferase family 8</fullName>
    </recommendedName>
</protein>
<dbReference type="PATRIC" id="fig|717774.3.peg.3376"/>